<keyword evidence="11" id="KW-1185">Reference proteome</keyword>
<keyword evidence="4" id="KW-0967">Endosome</keyword>
<evidence type="ECO:0000256" key="5">
    <source>
        <dbReference type="ARBA" id="ARBA00022927"/>
    </source>
</evidence>
<dbReference type="Proteomes" id="UP000494165">
    <property type="component" value="Unassembled WGS sequence"/>
</dbReference>
<evidence type="ECO:0000256" key="6">
    <source>
        <dbReference type="ARBA" id="ARBA00025010"/>
    </source>
</evidence>
<evidence type="ECO:0000256" key="3">
    <source>
        <dbReference type="ARBA" id="ARBA00022448"/>
    </source>
</evidence>
<name>A0A8S1DAH9_9INSE</name>
<proteinExistence type="inferred from homology"/>
<dbReference type="GO" id="GO:0006612">
    <property type="term" value="P:protein targeting to membrane"/>
    <property type="evidence" value="ECO:0007669"/>
    <property type="project" value="TreeGrafter"/>
</dbReference>
<evidence type="ECO:0000256" key="7">
    <source>
        <dbReference type="PROSITE-ProRule" id="PRU00646"/>
    </source>
</evidence>
<dbReference type="EMBL" id="CADEPI010000164">
    <property type="protein sequence ID" value="CAB3378428.1"/>
    <property type="molecule type" value="Genomic_DNA"/>
</dbReference>
<evidence type="ECO:0000256" key="1">
    <source>
        <dbReference type="ARBA" id="ARBA00004633"/>
    </source>
</evidence>
<dbReference type="PANTHER" id="PTHR13678:SF25">
    <property type="entry name" value="EG:115C2.5 PROTEIN"/>
    <property type="match status" value="1"/>
</dbReference>
<dbReference type="SUPFAM" id="SSF54495">
    <property type="entry name" value="UBC-like"/>
    <property type="match status" value="1"/>
</dbReference>
<comment type="subcellular location">
    <subcellularLocation>
        <location evidence="1">Late endosome membrane</location>
        <topology evidence="1">Peripheral membrane protein</topology>
    </subcellularLocation>
</comment>
<evidence type="ECO:0000259" key="9">
    <source>
        <dbReference type="PROSITE" id="PS51314"/>
    </source>
</evidence>
<keyword evidence="8" id="KW-0175">Coiled coil</keyword>
<dbReference type="PANTHER" id="PTHR13678">
    <property type="entry name" value="VACUOLAR PROTEIN SORTING-ASSOCIATED PROTEIN 37"/>
    <property type="match status" value="1"/>
</dbReference>
<organism evidence="10 11">
    <name type="scientific">Cloeon dipterum</name>
    <dbReference type="NCBI Taxonomy" id="197152"/>
    <lineage>
        <taxon>Eukaryota</taxon>
        <taxon>Metazoa</taxon>
        <taxon>Ecdysozoa</taxon>
        <taxon>Arthropoda</taxon>
        <taxon>Hexapoda</taxon>
        <taxon>Insecta</taxon>
        <taxon>Pterygota</taxon>
        <taxon>Palaeoptera</taxon>
        <taxon>Ephemeroptera</taxon>
        <taxon>Pisciforma</taxon>
        <taxon>Baetidae</taxon>
        <taxon>Cloeon</taxon>
    </lineage>
</organism>
<keyword evidence="3 7" id="KW-0813">Transport</keyword>
<evidence type="ECO:0000313" key="11">
    <source>
        <dbReference type="Proteomes" id="UP000494165"/>
    </source>
</evidence>
<accession>A0A8S1DAH9</accession>
<dbReference type="InterPro" id="IPR009851">
    <property type="entry name" value="Mod_r"/>
</dbReference>
<evidence type="ECO:0000256" key="2">
    <source>
        <dbReference type="ARBA" id="ARBA00007617"/>
    </source>
</evidence>
<dbReference type="GO" id="GO:0000813">
    <property type="term" value="C:ESCRT I complex"/>
    <property type="evidence" value="ECO:0007669"/>
    <property type="project" value="TreeGrafter"/>
</dbReference>
<dbReference type="SUPFAM" id="SSF140111">
    <property type="entry name" value="Endosomal sorting complex assembly domain"/>
    <property type="match status" value="1"/>
</dbReference>
<dbReference type="GO" id="GO:0043162">
    <property type="term" value="P:ubiquitin-dependent protein catabolic process via the multivesicular body sorting pathway"/>
    <property type="evidence" value="ECO:0007669"/>
    <property type="project" value="TreeGrafter"/>
</dbReference>
<sequence length="348" mass="39471">MSSNLTGYFYIWLSTTPPFESKSKQACKQLKFVHNMFSKSYNQGDKRSKQINTLKVFNENVYEKVPGEEYQVEPLAGDFTIFIKLPANFPDSKPSIIVVPAISHPWVDEKTGEVSNAPGVRNFSEHSDLGRVVHAIVRELTKRQQQIGTPVKQIATSPPSAPNTFGQVGQPNLNLADNEQSMLRSALSSLSVAQLQSLTESEDQCDEFLEQLPPIKILEDEIDRIIAENEQISKETLEREGRLQELKEKVQEKVARVQSLSNHYEELSISYQELSNKFMPSAIKESLHSAAHECDQRSDKIAEQFLEGEVDIDAFLSDYIDARKMGHSRRVKEEKLSKQLHDLEKASY</sequence>
<comment type="similarity">
    <text evidence="2">Belongs to the VPS37 family.</text>
</comment>
<comment type="function">
    <text evidence="6">Component of the ESCRT-I complex, a regulator of vesicular trafficking process. Required for the sorting of endocytic ubiquitinated cargos into multivesicular bodies. May be involved in cell growth and differentiation.</text>
</comment>
<dbReference type="AlphaFoldDB" id="A0A8S1DAH9"/>
<reference evidence="10 11" key="1">
    <citation type="submission" date="2020-04" db="EMBL/GenBank/DDBJ databases">
        <authorList>
            <person name="Alioto T."/>
            <person name="Alioto T."/>
            <person name="Gomez Garrido J."/>
        </authorList>
    </citation>
    <scope>NUCLEOTIDE SEQUENCE [LARGE SCALE GENOMIC DNA]</scope>
</reference>
<dbReference type="InterPro" id="IPR029012">
    <property type="entry name" value="Helix_hairpin_bin_sf"/>
</dbReference>
<feature type="domain" description="VPS37 C-terminal" evidence="9">
    <location>
        <begin position="261"/>
        <end position="348"/>
    </location>
</feature>
<dbReference type="Gene3D" id="1.10.287.660">
    <property type="entry name" value="Helix hairpin bin"/>
    <property type="match status" value="1"/>
</dbReference>
<evidence type="ECO:0000256" key="4">
    <source>
        <dbReference type="ARBA" id="ARBA00022753"/>
    </source>
</evidence>
<dbReference type="GO" id="GO:0006623">
    <property type="term" value="P:protein targeting to vacuole"/>
    <property type="evidence" value="ECO:0007669"/>
    <property type="project" value="TreeGrafter"/>
</dbReference>
<dbReference type="InterPro" id="IPR016135">
    <property type="entry name" value="UBQ-conjugating_enzyme/RWD"/>
</dbReference>
<keyword evidence="5 7" id="KW-0653">Protein transport</keyword>
<feature type="coiled-coil region" evidence="8">
    <location>
        <begin position="215"/>
        <end position="277"/>
    </location>
</feature>
<dbReference type="InterPro" id="IPR037202">
    <property type="entry name" value="ESCRT_assembly_dom"/>
</dbReference>
<comment type="caution">
    <text evidence="10">The sequence shown here is derived from an EMBL/GenBank/DDBJ whole genome shotgun (WGS) entry which is preliminary data.</text>
</comment>
<evidence type="ECO:0000313" key="10">
    <source>
        <dbReference type="EMBL" id="CAB3378428.1"/>
    </source>
</evidence>
<protein>
    <recommendedName>
        <fullName evidence="9">VPS37 C-terminal domain-containing protein</fullName>
    </recommendedName>
</protein>
<dbReference type="PROSITE" id="PS51314">
    <property type="entry name" value="VPS37_C"/>
    <property type="match status" value="1"/>
</dbReference>
<dbReference type="Pfam" id="PF07200">
    <property type="entry name" value="Mod_r"/>
    <property type="match status" value="1"/>
</dbReference>
<gene>
    <name evidence="10" type="ORF">CLODIP_2_CD14570</name>
</gene>
<dbReference type="GO" id="GO:0031902">
    <property type="term" value="C:late endosome membrane"/>
    <property type="evidence" value="ECO:0007669"/>
    <property type="project" value="UniProtKB-SubCell"/>
</dbReference>
<evidence type="ECO:0000256" key="8">
    <source>
        <dbReference type="SAM" id="Coils"/>
    </source>
</evidence>
<dbReference type="OrthoDB" id="10260857at2759"/>